<dbReference type="Pfam" id="PF00108">
    <property type="entry name" value="Thiolase_N"/>
    <property type="match status" value="3"/>
</dbReference>
<evidence type="ECO:0000256" key="1">
    <source>
        <dbReference type="ARBA" id="ARBA00005189"/>
    </source>
</evidence>
<comment type="similarity">
    <text evidence="2 5">Belongs to the thiolase-like superfamily. Thiolase family.</text>
</comment>
<feature type="domain" description="Thiolase N-terminal" evidence="6">
    <location>
        <begin position="80"/>
        <end position="187"/>
    </location>
</feature>
<dbReference type="EMBL" id="QOIP01000012">
    <property type="protein sequence ID" value="RLU15599.1"/>
    <property type="molecule type" value="Genomic_DNA"/>
</dbReference>
<evidence type="ECO:0000256" key="4">
    <source>
        <dbReference type="ARBA" id="ARBA00023315"/>
    </source>
</evidence>
<dbReference type="GO" id="GO:0016747">
    <property type="term" value="F:acyltransferase activity, transferring groups other than amino-acyl groups"/>
    <property type="evidence" value="ECO:0007669"/>
    <property type="project" value="InterPro"/>
</dbReference>
<evidence type="ECO:0000256" key="3">
    <source>
        <dbReference type="ARBA" id="ARBA00022679"/>
    </source>
</evidence>
<dbReference type="PANTHER" id="PTHR18919:SF107">
    <property type="entry name" value="ACETYL-COA ACETYLTRANSFERASE, CYTOSOLIC"/>
    <property type="match status" value="1"/>
</dbReference>
<dbReference type="OrthoDB" id="5404651at2759"/>
<dbReference type="Proteomes" id="UP000279307">
    <property type="component" value="Chromosome 12"/>
</dbReference>
<keyword evidence="4 5" id="KW-0012">Acyltransferase</keyword>
<gene>
    <name evidence="8" type="ORF">DMN91_011352</name>
</gene>
<reference evidence="8 9" key="1">
    <citation type="journal article" date="2018" name="Genome Res.">
        <title>The genomic architecture and molecular evolution of ant odorant receptors.</title>
        <authorList>
            <person name="McKenzie S.K."/>
            <person name="Kronauer D.J.C."/>
        </authorList>
    </citation>
    <scope>NUCLEOTIDE SEQUENCE [LARGE SCALE GENOMIC DNA]</scope>
    <source>
        <strain evidence="8">Clonal line C1</strain>
    </source>
</reference>
<dbReference type="SUPFAM" id="SSF53901">
    <property type="entry name" value="Thiolase-like"/>
    <property type="match status" value="2"/>
</dbReference>
<dbReference type="InterPro" id="IPR016039">
    <property type="entry name" value="Thiolase-like"/>
</dbReference>
<dbReference type="AlphaFoldDB" id="A0A3L8D5U4"/>
<feature type="domain" description="Thiolase N-terminal" evidence="6">
    <location>
        <begin position="188"/>
        <end position="212"/>
    </location>
</feature>
<protein>
    <recommendedName>
        <fullName evidence="10">Acetyl-CoA acetyltransferase, cytosolic</fullName>
    </recommendedName>
</protein>
<sequence length="343" mass="35856">MNDRGVVIVSAVRSPIGSFRGSLASLKASELGSIVVKESLTRAGLNGADVSEVIMGQVCVSSILIRKIVNSLKKIKKCYKSVVTGYCSIKSGESDVIVAGGQESMSRAPHAVCLREGIKFGNCNLVDTLMEDGLMDAFYDIHMAITAENIAEKYAISREAQDAYASKSQQKAEAAIVAGHFDKEIVPKNGTVTAGNASGVNDGAAAVVLMSQEAAERKGIPSLANIVAVAQVGVEPQFMGLGPIGAIKLVLKKANWTKEEVDFYELNEAFAAQAIACVQELGLDPEKVNVNGGAIALGHPVGSSGTRILVTLLHTLERTGKRKGVASLCIGGGMGIAVAVERK</sequence>
<evidence type="ECO:0000256" key="2">
    <source>
        <dbReference type="ARBA" id="ARBA00010982"/>
    </source>
</evidence>
<comment type="pathway">
    <text evidence="1">Lipid metabolism.</text>
</comment>
<feature type="domain" description="Thiolase N-terminal" evidence="6">
    <location>
        <begin position="6"/>
        <end position="59"/>
    </location>
</feature>
<dbReference type="CDD" id="cd00751">
    <property type="entry name" value="thiolase"/>
    <property type="match status" value="1"/>
</dbReference>
<dbReference type="PROSITE" id="PS00099">
    <property type="entry name" value="THIOLASE_3"/>
    <property type="match status" value="1"/>
</dbReference>
<dbReference type="PANTHER" id="PTHR18919">
    <property type="entry name" value="ACETYL-COA C-ACYLTRANSFERASE"/>
    <property type="match status" value="1"/>
</dbReference>
<dbReference type="PROSITE" id="PS00737">
    <property type="entry name" value="THIOLASE_2"/>
    <property type="match status" value="1"/>
</dbReference>
<evidence type="ECO:0000256" key="5">
    <source>
        <dbReference type="RuleBase" id="RU003557"/>
    </source>
</evidence>
<evidence type="ECO:0000313" key="9">
    <source>
        <dbReference type="Proteomes" id="UP000279307"/>
    </source>
</evidence>
<accession>A0A3L8D5U4</accession>
<evidence type="ECO:0000313" key="8">
    <source>
        <dbReference type="EMBL" id="RLU15599.1"/>
    </source>
</evidence>
<comment type="caution">
    <text evidence="8">The sequence shown here is derived from an EMBL/GenBank/DDBJ whole genome shotgun (WGS) entry which is preliminary data.</text>
</comment>
<dbReference type="Pfam" id="PF02803">
    <property type="entry name" value="Thiolase_C"/>
    <property type="match status" value="1"/>
</dbReference>
<dbReference type="InterPro" id="IPR020617">
    <property type="entry name" value="Thiolase_C"/>
</dbReference>
<dbReference type="InterPro" id="IPR020616">
    <property type="entry name" value="Thiolase_N"/>
</dbReference>
<dbReference type="Gene3D" id="3.40.47.10">
    <property type="match status" value="2"/>
</dbReference>
<proteinExistence type="inferred from homology"/>
<name>A0A3L8D5U4_OOCBI</name>
<keyword evidence="3 5" id="KW-0808">Transferase</keyword>
<organism evidence="8 9">
    <name type="scientific">Ooceraea biroi</name>
    <name type="common">Clonal raider ant</name>
    <name type="synonym">Cerapachys biroi</name>
    <dbReference type="NCBI Taxonomy" id="2015173"/>
    <lineage>
        <taxon>Eukaryota</taxon>
        <taxon>Metazoa</taxon>
        <taxon>Ecdysozoa</taxon>
        <taxon>Arthropoda</taxon>
        <taxon>Hexapoda</taxon>
        <taxon>Insecta</taxon>
        <taxon>Pterygota</taxon>
        <taxon>Neoptera</taxon>
        <taxon>Endopterygota</taxon>
        <taxon>Hymenoptera</taxon>
        <taxon>Apocrita</taxon>
        <taxon>Aculeata</taxon>
        <taxon>Formicoidea</taxon>
        <taxon>Formicidae</taxon>
        <taxon>Dorylinae</taxon>
        <taxon>Ooceraea</taxon>
    </lineage>
</organism>
<dbReference type="InterPro" id="IPR002155">
    <property type="entry name" value="Thiolase"/>
</dbReference>
<feature type="domain" description="Thiolase C-terminal" evidence="7">
    <location>
        <begin position="222"/>
        <end position="342"/>
    </location>
</feature>
<dbReference type="InterPro" id="IPR020613">
    <property type="entry name" value="Thiolase_CS"/>
</dbReference>
<dbReference type="PIRSF" id="PIRSF000429">
    <property type="entry name" value="Ac-CoA_Ac_transf"/>
    <property type="match status" value="1"/>
</dbReference>
<evidence type="ECO:0000259" key="7">
    <source>
        <dbReference type="Pfam" id="PF02803"/>
    </source>
</evidence>
<evidence type="ECO:0008006" key="10">
    <source>
        <dbReference type="Google" id="ProtNLM"/>
    </source>
</evidence>
<dbReference type="InterPro" id="IPR020610">
    <property type="entry name" value="Thiolase_AS"/>
</dbReference>
<evidence type="ECO:0000259" key="6">
    <source>
        <dbReference type="Pfam" id="PF00108"/>
    </source>
</evidence>